<keyword evidence="2" id="KW-0547">Nucleotide-binding</keyword>
<proteinExistence type="predicted"/>
<sequence>MKAMKEALQLLLQMRSMRTLIAMLKRMIIRKTNGTIAYGERHGFGSAILADQKLSNQYISDGFLPDKAIDLFEKVGAHVSTRRAENPIASFIFYGPTGVGKSKLAKALAATYFGSEEAVIQFGMIQTWLLLPSVVV</sequence>
<keyword evidence="3" id="KW-0067">ATP-binding</keyword>
<dbReference type="PANTHER" id="PTHR11638:SF155">
    <property type="entry name" value="CHAPERONE PROTEIN CLPC1, CHLOROPLASTIC-LIKE"/>
    <property type="match status" value="1"/>
</dbReference>
<protein>
    <recommendedName>
        <fullName evidence="4">ClpA/ClpB AAA lid domain-containing protein</fullName>
    </recommendedName>
</protein>
<name>A0ABR2C4E4_9ROSI</name>
<keyword evidence="1" id="KW-0677">Repeat</keyword>
<dbReference type="Gene3D" id="3.40.50.300">
    <property type="entry name" value="P-loop containing nucleotide triphosphate hydrolases"/>
    <property type="match status" value="1"/>
</dbReference>
<organism evidence="5 6">
    <name type="scientific">Hibiscus sabdariffa</name>
    <name type="common">roselle</name>
    <dbReference type="NCBI Taxonomy" id="183260"/>
    <lineage>
        <taxon>Eukaryota</taxon>
        <taxon>Viridiplantae</taxon>
        <taxon>Streptophyta</taxon>
        <taxon>Embryophyta</taxon>
        <taxon>Tracheophyta</taxon>
        <taxon>Spermatophyta</taxon>
        <taxon>Magnoliopsida</taxon>
        <taxon>eudicotyledons</taxon>
        <taxon>Gunneridae</taxon>
        <taxon>Pentapetalae</taxon>
        <taxon>rosids</taxon>
        <taxon>malvids</taxon>
        <taxon>Malvales</taxon>
        <taxon>Malvaceae</taxon>
        <taxon>Malvoideae</taxon>
        <taxon>Hibiscus</taxon>
    </lineage>
</organism>
<dbReference type="InterPro" id="IPR050130">
    <property type="entry name" value="ClpA_ClpB"/>
</dbReference>
<evidence type="ECO:0000259" key="4">
    <source>
        <dbReference type="Pfam" id="PF17871"/>
    </source>
</evidence>
<dbReference type="Proteomes" id="UP001472677">
    <property type="component" value="Unassembled WGS sequence"/>
</dbReference>
<dbReference type="InterPro" id="IPR027417">
    <property type="entry name" value="P-loop_NTPase"/>
</dbReference>
<evidence type="ECO:0000313" key="6">
    <source>
        <dbReference type="Proteomes" id="UP001472677"/>
    </source>
</evidence>
<accession>A0ABR2C4E4</accession>
<evidence type="ECO:0000256" key="1">
    <source>
        <dbReference type="ARBA" id="ARBA00022737"/>
    </source>
</evidence>
<dbReference type="EMBL" id="JBBPBM010000069">
    <property type="protein sequence ID" value="KAK8513730.1"/>
    <property type="molecule type" value="Genomic_DNA"/>
</dbReference>
<evidence type="ECO:0000313" key="5">
    <source>
        <dbReference type="EMBL" id="KAK8513730.1"/>
    </source>
</evidence>
<keyword evidence="6" id="KW-1185">Reference proteome</keyword>
<dbReference type="PANTHER" id="PTHR11638">
    <property type="entry name" value="ATP-DEPENDENT CLP PROTEASE"/>
    <property type="match status" value="1"/>
</dbReference>
<gene>
    <name evidence="5" type="ORF">V6N12_052900</name>
</gene>
<evidence type="ECO:0000256" key="2">
    <source>
        <dbReference type="ARBA" id="ARBA00022741"/>
    </source>
</evidence>
<feature type="domain" description="ClpA/ClpB AAA lid" evidence="4">
    <location>
        <begin position="47"/>
        <end position="87"/>
    </location>
</feature>
<comment type="caution">
    <text evidence="5">The sequence shown here is derived from an EMBL/GenBank/DDBJ whole genome shotgun (WGS) entry which is preliminary data.</text>
</comment>
<reference evidence="5 6" key="1">
    <citation type="journal article" date="2024" name="G3 (Bethesda)">
        <title>Genome assembly of Hibiscus sabdariffa L. provides insights into metabolisms of medicinal natural products.</title>
        <authorList>
            <person name="Kim T."/>
        </authorList>
    </citation>
    <scope>NUCLEOTIDE SEQUENCE [LARGE SCALE GENOMIC DNA]</scope>
    <source>
        <strain evidence="5">TK-2024</strain>
        <tissue evidence="5">Old leaves</tissue>
    </source>
</reference>
<dbReference type="InterPro" id="IPR041546">
    <property type="entry name" value="ClpA/ClpB_AAA_lid"/>
</dbReference>
<dbReference type="SUPFAM" id="SSF52540">
    <property type="entry name" value="P-loop containing nucleoside triphosphate hydrolases"/>
    <property type="match status" value="1"/>
</dbReference>
<evidence type="ECO:0000256" key="3">
    <source>
        <dbReference type="ARBA" id="ARBA00022840"/>
    </source>
</evidence>
<dbReference type="Pfam" id="PF17871">
    <property type="entry name" value="AAA_lid_9"/>
    <property type="match status" value="1"/>
</dbReference>